<gene>
    <name evidence="1" type="ORF">OHX15_07455</name>
</gene>
<organism evidence="1 2">
    <name type="scientific">Mycolicibacterium parafortuitum</name>
    <name type="common">Mycobacterium parafortuitum</name>
    <dbReference type="NCBI Taxonomy" id="39692"/>
    <lineage>
        <taxon>Bacteria</taxon>
        <taxon>Bacillati</taxon>
        <taxon>Actinomycetota</taxon>
        <taxon>Actinomycetes</taxon>
        <taxon>Mycobacteriales</taxon>
        <taxon>Mycobacteriaceae</taxon>
        <taxon>Mycolicibacterium</taxon>
    </lineage>
</organism>
<protein>
    <submittedName>
        <fullName evidence="1">VWA domain-containing protein</fullName>
    </submittedName>
</protein>
<dbReference type="Proteomes" id="UP001289645">
    <property type="component" value="Unassembled WGS sequence"/>
</dbReference>
<reference evidence="1 2" key="1">
    <citation type="journal article" date="2021" name="Chemosphere">
        <title>Bioballs carrying a syntrophic Rhodococcus and Mycolicibacterium consortium for simultaneous sorption and biodegradation of fuel oil in contaminated freshwater.</title>
        <authorList>
            <person name="Naloka K."/>
            <person name="Polrit D."/>
            <person name="Muangchinda C."/>
            <person name="Thoetkiattikul H."/>
            <person name="Pinyakong O."/>
        </authorList>
    </citation>
    <scope>NUCLEOTIDE SEQUENCE [LARGE SCALE GENOMIC DNA]</scope>
    <source>
        <strain evidence="1 2">J101</strain>
    </source>
</reference>
<comment type="caution">
    <text evidence="1">The sequence shown here is derived from an EMBL/GenBank/DDBJ whole genome shotgun (WGS) entry which is preliminary data.</text>
</comment>
<dbReference type="EMBL" id="JAOXLN010000005">
    <property type="protein sequence ID" value="MDZ5085220.1"/>
    <property type="molecule type" value="Genomic_DNA"/>
</dbReference>
<name>A0ACC6ME71_MYCPF</name>
<accession>A0ACC6ME71</accession>
<evidence type="ECO:0000313" key="2">
    <source>
        <dbReference type="Proteomes" id="UP001289645"/>
    </source>
</evidence>
<evidence type="ECO:0000313" key="1">
    <source>
        <dbReference type="EMBL" id="MDZ5085220.1"/>
    </source>
</evidence>
<proteinExistence type="predicted"/>
<sequence>MNTTSQTVVSPLPTYLQRGRLLPSVVHGGGGGRSTDQQRAEGTPIQLGDPGPCPAGGTTVFIVLDESASVAASDGNDPLSRRHVEAALAIRHLAAACHCRRDRVALLPFDRFSAGYVAPQPLSAKGVIRLRRGLRHLSRGCGTSSELGPALNDIEAKAGREPGAVAVVVLSDFLLTDRNPAAVLSRLRSIGDSVHAVVLGAYPPAALLDDPNVTVTRLTPSSAPGAAARAVFSGLISFRTHSTTDQGSAARHHQTDDEEGELIT</sequence>
<keyword evidence="2" id="KW-1185">Reference proteome</keyword>